<dbReference type="OrthoDB" id="9784484at2"/>
<name>A0A5C2HB81_9BACT</name>
<feature type="domain" description="YknX-like beta-barrel" evidence="5">
    <location>
        <begin position="249"/>
        <end position="319"/>
    </location>
</feature>
<dbReference type="Gene3D" id="2.40.50.100">
    <property type="match status" value="1"/>
</dbReference>
<dbReference type="Gene3D" id="1.10.287.470">
    <property type="entry name" value="Helix hairpin bin"/>
    <property type="match status" value="1"/>
</dbReference>
<dbReference type="PANTHER" id="PTHR32347">
    <property type="entry name" value="EFFLUX SYSTEM COMPONENT YKNX-RELATED"/>
    <property type="match status" value="1"/>
</dbReference>
<dbReference type="GO" id="GO:0022857">
    <property type="term" value="F:transmembrane transporter activity"/>
    <property type="evidence" value="ECO:0007669"/>
    <property type="project" value="InterPro"/>
</dbReference>
<dbReference type="InterPro" id="IPR058625">
    <property type="entry name" value="MdtA-like_BSH"/>
</dbReference>
<sequence>METNLQSELENYSSNKSSKKYIWIFAILLIVFGAIYYYYSFIYNQNQSNKITYNTKKVTNGNVIVSVTATGNLEPTNSVDIGIEVSGTLKEIYVDYNDEVKVGQVLAKLDTTKLQSQVNSSKASLTIAKANQKESLVNVNNKKLNYDRTMKMYKQSNGKYPSKNEVDDAKFYYESVLASYESAQAKVMQAQYNLKTDEENLQKAVVKSSINGIVLHRAVEVGQTVAATNSTPLLFTIAKDLSKMELIVNIDEADVANIKKDLDVEFTVDAYPNEKFKGKIKQVRYNPIESSGVITYETVVLLNNDKLLLRPGMTATAQIFTKQLRNQMLVPNAAFRFKPKNNEVKNKSMKDVMSGPKFPRRTSNSKEINKSSDMKTIYVLENNTPKKIRVKVIDTDGKFTAIKTDKLNLDDEVIVSQSSINE</sequence>
<evidence type="ECO:0000256" key="2">
    <source>
        <dbReference type="ARBA" id="ARBA00009477"/>
    </source>
</evidence>
<dbReference type="InterPro" id="IPR006143">
    <property type="entry name" value="RND_pump_MFP"/>
</dbReference>
<reference evidence="6" key="1">
    <citation type="submission" date="2019-09" db="EMBL/GenBank/DDBJ databases">
        <title>Complete genome sequencing of four Arcobacter species reveals a diverse suite of mobile elements.</title>
        <authorList>
            <person name="Miller W.G."/>
            <person name="Yee E."/>
            <person name="Bono J.L."/>
        </authorList>
    </citation>
    <scope>NUCLEOTIDE SEQUENCE [LARGE SCALE GENOMIC DNA]</scope>
    <source>
        <strain evidence="6">LMG 26638</strain>
    </source>
</reference>
<dbReference type="Gene3D" id="2.40.30.170">
    <property type="match status" value="1"/>
</dbReference>
<dbReference type="EMBL" id="CP035928">
    <property type="protein sequence ID" value="QEP34456.1"/>
    <property type="molecule type" value="Genomic_DNA"/>
</dbReference>
<feature type="domain" description="Multidrug resistance protein MdtA-like barrel-sandwich hybrid" evidence="4">
    <location>
        <begin position="77"/>
        <end position="234"/>
    </location>
</feature>
<dbReference type="AlphaFoldDB" id="A0A5C2HB81"/>
<dbReference type="Pfam" id="PF25917">
    <property type="entry name" value="BSH_RND"/>
    <property type="match status" value="1"/>
</dbReference>
<dbReference type="SUPFAM" id="SSF111369">
    <property type="entry name" value="HlyD-like secretion proteins"/>
    <property type="match status" value="1"/>
</dbReference>
<keyword evidence="3" id="KW-0175">Coiled coil</keyword>
<dbReference type="Pfam" id="PF25990">
    <property type="entry name" value="Beta-barrel_YknX"/>
    <property type="match status" value="1"/>
</dbReference>
<accession>A0A5C2HB81</accession>
<organism evidence="6 7">
    <name type="scientific">Malaciobacter pacificus</name>
    <dbReference type="NCBI Taxonomy" id="1080223"/>
    <lineage>
        <taxon>Bacteria</taxon>
        <taxon>Pseudomonadati</taxon>
        <taxon>Campylobacterota</taxon>
        <taxon>Epsilonproteobacteria</taxon>
        <taxon>Campylobacterales</taxon>
        <taxon>Arcobacteraceae</taxon>
        <taxon>Malaciobacter</taxon>
    </lineage>
</organism>
<proteinExistence type="inferred from homology"/>
<dbReference type="RefSeq" id="WP_130233392.1">
    <property type="nucleotide sequence ID" value="NZ_BMEF01000003.1"/>
</dbReference>
<dbReference type="GO" id="GO:0030313">
    <property type="term" value="C:cell envelope"/>
    <property type="evidence" value="ECO:0007669"/>
    <property type="project" value="UniProtKB-SubCell"/>
</dbReference>
<evidence type="ECO:0000313" key="6">
    <source>
        <dbReference type="EMBL" id="QEP34456.1"/>
    </source>
</evidence>
<gene>
    <name evidence="6" type="ORF">APAC_1342</name>
</gene>
<evidence type="ECO:0000256" key="3">
    <source>
        <dbReference type="ARBA" id="ARBA00023054"/>
    </source>
</evidence>
<protein>
    <submittedName>
        <fullName evidence="6">RND family efflux system, membrane fusion protein</fullName>
    </submittedName>
</protein>
<dbReference type="PANTHER" id="PTHR32347:SF14">
    <property type="entry name" value="EFFLUX SYSTEM COMPONENT YKNX-RELATED"/>
    <property type="match status" value="1"/>
</dbReference>
<dbReference type="KEGG" id="apai:APAC_1342"/>
<dbReference type="NCBIfam" id="TIGR01730">
    <property type="entry name" value="RND_mfp"/>
    <property type="match status" value="1"/>
</dbReference>
<evidence type="ECO:0000256" key="1">
    <source>
        <dbReference type="ARBA" id="ARBA00004196"/>
    </source>
</evidence>
<dbReference type="InterPro" id="IPR050465">
    <property type="entry name" value="UPF0194_transport"/>
</dbReference>
<keyword evidence="7" id="KW-1185">Reference proteome</keyword>
<comment type="similarity">
    <text evidence="2">Belongs to the membrane fusion protein (MFP) (TC 8.A.1) family.</text>
</comment>
<evidence type="ECO:0000259" key="5">
    <source>
        <dbReference type="Pfam" id="PF25990"/>
    </source>
</evidence>
<comment type="subcellular location">
    <subcellularLocation>
        <location evidence="1">Cell envelope</location>
    </subcellularLocation>
</comment>
<dbReference type="InterPro" id="IPR058636">
    <property type="entry name" value="Beta-barrel_YknX"/>
</dbReference>
<dbReference type="Proteomes" id="UP000322726">
    <property type="component" value="Chromosome"/>
</dbReference>
<dbReference type="GO" id="GO:0016020">
    <property type="term" value="C:membrane"/>
    <property type="evidence" value="ECO:0007669"/>
    <property type="project" value="InterPro"/>
</dbReference>
<evidence type="ECO:0000313" key="7">
    <source>
        <dbReference type="Proteomes" id="UP000322726"/>
    </source>
</evidence>
<evidence type="ECO:0000259" key="4">
    <source>
        <dbReference type="Pfam" id="PF25917"/>
    </source>
</evidence>
<reference evidence="6" key="2">
    <citation type="submission" date="2019-09" db="EMBL/GenBank/DDBJ databases">
        <title>Taxonomic note: a critical rebuttal of the proposed division of the genus Arcobacter into six genera, emended descriptions of Arcobacter anaerophilus and the genus Arcobacter, and an assessment of genus-level boundaries for Epsilonproteobacteria using in silico genomic comparator tools.</title>
        <authorList>
            <person name="On S.L.W."/>
            <person name="Miller W.G."/>
            <person name="Biggs P."/>
            <person name="Cornelius A."/>
            <person name="Vandamme P."/>
        </authorList>
    </citation>
    <scope>NUCLEOTIDE SEQUENCE [LARGE SCALE GENOMIC DNA]</scope>
    <source>
        <strain evidence="6">LMG 26638</strain>
    </source>
</reference>